<gene>
    <name evidence="3" type="ORF">B9Z65_7099</name>
</gene>
<name>A0A2P7Z4K2_9PEZI</name>
<protein>
    <recommendedName>
        <fullName evidence="2">LDB19 N-terminal domain-containing protein</fullName>
    </recommendedName>
</protein>
<dbReference type="AlphaFoldDB" id="A0A2P7Z4K2"/>
<dbReference type="InterPro" id="IPR024391">
    <property type="entry name" value="LDB19_N"/>
</dbReference>
<accession>A0A2P7Z4K2</accession>
<evidence type="ECO:0000313" key="4">
    <source>
        <dbReference type="Proteomes" id="UP000243723"/>
    </source>
</evidence>
<dbReference type="InterPro" id="IPR014752">
    <property type="entry name" value="Arrestin-like_C"/>
</dbReference>
<dbReference type="Pfam" id="PF13002">
    <property type="entry name" value="LDB19"/>
    <property type="match status" value="1"/>
</dbReference>
<dbReference type="Gene3D" id="2.60.40.640">
    <property type="match status" value="1"/>
</dbReference>
<organism evidence="3 4">
    <name type="scientific">Elsinoe australis</name>
    <dbReference type="NCBI Taxonomy" id="40998"/>
    <lineage>
        <taxon>Eukaryota</taxon>
        <taxon>Fungi</taxon>
        <taxon>Dikarya</taxon>
        <taxon>Ascomycota</taxon>
        <taxon>Pezizomycotina</taxon>
        <taxon>Dothideomycetes</taxon>
        <taxon>Dothideomycetidae</taxon>
        <taxon>Myriangiales</taxon>
        <taxon>Elsinoaceae</taxon>
        <taxon>Elsinoe</taxon>
    </lineage>
</organism>
<proteinExistence type="predicted"/>
<comment type="caution">
    <text evidence="3">The sequence shown here is derived from an EMBL/GenBank/DDBJ whole genome shotgun (WGS) entry which is preliminary data.</text>
</comment>
<evidence type="ECO:0000256" key="1">
    <source>
        <dbReference type="SAM" id="MobiDB-lite"/>
    </source>
</evidence>
<keyword evidence="4" id="KW-1185">Reference proteome</keyword>
<dbReference type="Proteomes" id="UP000243723">
    <property type="component" value="Unassembled WGS sequence"/>
</dbReference>
<feature type="region of interest" description="Disordered" evidence="1">
    <location>
        <begin position="1"/>
        <end position="70"/>
    </location>
</feature>
<dbReference type="OrthoDB" id="3832628at2759"/>
<feature type="domain" description="LDB19 N-terminal" evidence="2">
    <location>
        <begin position="120"/>
        <end position="294"/>
    </location>
</feature>
<dbReference type="EMBL" id="NHZQ01000331">
    <property type="protein sequence ID" value="PSK43145.1"/>
    <property type="molecule type" value="Genomic_DNA"/>
</dbReference>
<sequence length="444" mass="49011">MPGRLLGFELGKSTTPSNIKTKQDPSKRLSIATGGVLAPSPTRPTMDHFKRPTLGRSKHSSGDKTPRVSSFSGKHVKLDLITESPPALLLDEPQRSTGALYSVNLHMHVKDTPVVLKNFTLKLEAITTHKRPVAEKCAACAKQTSSIKEWSFISGQTSFRPGVHEFPASHLIPGHLPASAKGHISSIEYQFVARAESDKGEVFDFTKPLVVQRAIRPGPEKMSVRVFPPTNLNLNVTLPSVVHPMGDFNVYAKMTGLTTKNADTQTRWRLRKLDWRIEEHETSISPACSKHAGKVGGEGKGIMHEHTRVVGDKEVKSGWKCDFEAGEVEGEFVCAIDRNRKPNINVESQNGMKISHVLVLEMIIAEEWAPNKKPKNATPTGVARVLRTQFNLTVTERAGMGIAWDDEMPPLYEDVPASPPAYIHMEDYDADSLNDDVDHLRLGS</sequence>
<evidence type="ECO:0000259" key="2">
    <source>
        <dbReference type="Pfam" id="PF13002"/>
    </source>
</evidence>
<evidence type="ECO:0000313" key="3">
    <source>
        <dbReference type="EMBL" id="PSK43145.1"/>
    </source>
</evidence>
<dbReference type="STRING" id="40998.A0A2P7Z4K2"/>
<reference evidence="3 4" key="1">
    <citation type="submission" date="2017-05" db="EMBL/GenBank/DDBJ databases">
        <title>Draft genome sequence of Elsinoe australis.</title>
        <authorList>
            <person name="Cheng Q."/>
        </authorList>
    </citation>
    <scope>NUCLEOTIDE SEQUENCE [LARGE SCALE GENOMIC DNA]</scope>
    <source>
        <strain evidence="3 4">NL1</strain>
    </source>
</reference>